<dbReference type="Proteomes" id="UP000887116">
    <property type="component" value="Unassembled WGS sequence"/>
</dbReference>
<organism evidence="4 5">
    <name type="scientific">Trichonephila clavata</name>
    <name type="common">Joro spider</name>
    <name type="synonym">Nephila clavata</name>
    <dbReference type="NCBI Taxonomy" id="2740835"/>
    <lineage>
        <taxon>Eukaryota</taxon>
        <taxon>Metazoa</taxon>
        <taxon>Ecdysozoa</taxon>
        <taxon>Arthropoda</taxon>
        <taxon>Chelicerata</taxon>
        <taxon>Arachnida</taxon>
        <taxon>Araneae</taxon>
        <taxon>Araneomorphae</taxon>
        <taxon>Entelegynae</taxon>
        <taxon>Araneoidea</taxon>
        <taxon>Nephilidae</taxon>
        <taxon>Trichonephila</taxon>
    </lineage>
</organism>
<keyword evidence="2" id="KW-0813">Transport</keyword>
<evidence type="ECO:0000256" key="2">
    <source>
        <dbReference type="ARBA" id="ARBA00022448"/>
    </source>
</evidence>
<keyword evidence="5" id="KW-1185">Reference proteome</keyword>
<dbReference type="SUPFAM" id="SSF48371">
    <property type="entry name" value="ARM repeat"/>
    <property type="match status" value="1"/>
</dbReference>
<dbReference type="InterPro" id="IPR032413">
    <property type="entry name" value="Arm_3"/>
</dbReference>
<evidence type="ECO:0000313" key="4">
    <source>
        <dbReference type="EMBL" id="GFR03674.1"/>
    </source>
</evidence>
<dbReference type="InterPro" id="IPR000225">
    <property type="entry name" value="Armadillo"/>
</dbReference>
<dbReference type="Pfam" id="PF00514">
    <property type="entry name" value="Arm"/>
    <property type="match status" value="4"/>
</dbReference>
<reference evidence="4" key="1">
    <citation type="submission" date="2020-07" db="EMBL/GenBank/DDBJ databases">
        <title>Multicomponent nature underlies the extraordinary mechanical properties of spider dragline silk.</title>
        <authorList>
            <person name="Kono N."/>
            <person name="Nakamura H."/>
            <person name="Mori M."/>
            <person name="Yoshida Y."/>
            <person name="Ohtoshi R."/>
            <person name="Malay A.D."/>
            <person name="Moran D.A.P."/>
            <person name="Tomita M."/>
            <person name="Numata K."/>
            <person name="Arakawa K."/>
        </authorList>
    </citation>
    <scope>NUCLEOTIDE SEQUENCE</scope>
</reference>
<gene>
    <name evidence="4" type="primary">Kpna2</name>
    <name evidence="4" type="ORF">TNCT_71001</name>
</gene>
<evidence type="ECO:0000256" key="1">
    <source>
        <dbReference type="ARBA" id="ARBA00010394"/>
    </source>
</evidence>
<comment type="caution">
    <text evidence="4">The sequence shown here is derived from an EMBL/GenBank/DDBJ whole genome shotgun (WGS) entry which is preliminary data.</text>
</comment>
<dbReference type="AlphaFoldDB" id="A0A8X6GIB6"/>
<evidence type="ECO:0000313" key="5">
    <source>
        <dbReference type="Proteomes" id="UP000887116"/>
    </source>
</evidence>
<dbReference type="Gene3D" id="1.25.10.10">
    <property type="entry name" value="Leucine-rich Repeat Variant"/>
    <property type="match status" value="1"/>
</dbReference>
<dbReference type="SMART" id="SM00185">
    <property type="entry name" value="ARM"/>
    <property type="match status" value="4"/>
</dbReference>
<dbReference type="PANTHER" id="PTHR23316">
    <property type="entry name" value="IMPORTIN ALPHA"/>
    <property type="match status" value="1"/>
</dbReference>
<name>A0A8X6GIB6_TRICU</name>
<evidence type="ECO:0000256" key="3">
    <source>
        <dbReference type="ARBA" id="ARBA00022927"/>
    </source>
</evidence>
<proteinExistence type="inferred from homology"/>
<dbReference type="Pfam" id="PF16186">
    <property type="entry name" value="Arm_3"/>
    <property type="match status" value="1"/>
</dbReference>
<sequence length="272" mass="29513">MHILDVEVVTDALWAISYLTDASNEKIQEVIDAGVVPRLCELLEVRETAVISPVLRAVGNIVTGNDDQTQTVIDGGALESMRFLLRHQKSNVVKEACWTVSNICAGNVKQIQAVTDAGLMSLILDVLNEGDFKCQKEAVWAVCNYTSGGSIDQIIFLVRSGVIPPLCDMLSIKDPKTLQVVLDSIANILAAAAKVGATESVCCFIEQWGGLDRIENLQHHENSDVYKIAFAIIDTYFSGEEGEDAEIAPEVDESGTYQFTEPNSAPNGGFSF</sequence>
<comment type="similarity">
    <text evidence="1">Belongs to the importin alpha family.</text>
</comment>
<protein>
    <submittedName>
        <fullName evidence="4">Importin subunit alpha-1</fullName>
    </submittedName>
</protein>
<dbReference type="InterPro" id="IPR016024">
    <property type="entry name" value="ARM-type_fold"/>
</dbReference>
<dbReference type="GO" id="GO:0015031">
    <property type="term" value="P:protein transport"/>
    <property type="evidence" value="ECO:0007669"/>
    <property type="project" value="UniProtKB-KW"/>
</dbReference>
<dbReference type="OrthoDB" id="29145at2759"/>
<dbReference type="EMBL" id="BMAO01035443">
    <property type="protein sequence ID" value="GFR03674.1"/>
    <property type="molecule type" value="Genomic_DNA"/>
</dbReference>
<dbReference type="InterPro" id="IPR011989">
    <property type="entry name" value="ARM-like"/>
</dbReference>
<accession>A0A8X6GIB6</accession>
<keyword evidence="3" id="KW-0653">Protein transport</keyword>